<dbReference type="EMBL" id="RZNC01000004">
    <property type="protein sequence ID" value="RWZ59602.1"/>
    <property type="molecule type" value="Genomic_DNA"/>
</dbReference>
<evidence type="ECO:0000313" key="2">
    <source>
        <dbReference type="Proteomes" id="UP000288603"/>
    </source>
</evidence>
<dbReference type="RefSeq" id="WP_128499400.1">
    <property type="nucleotide sequence ID" value="NZ_RZNC01000004.1"/>
</dbReference>
<protein>
    <recommendedName>
        <fullName evidence="3">XRE family transcriptional regulator</fullName>
    </recommendedName>
</protein>
<organism evidence="1 2">
    <name type="scientific">Labedella populi</name>
    <dbReference type="NCBI Taxonomy" id="2498850"/>
    <lineage>
        <taxon>Bacteria</taxon>
        <taxon>Bacillati</taxon>
        <taxon>Actinomycetota</taxon>
        <taxon>Actinomycetes</taxon>
        <taxon>Micrococcales</taxon>
        <taxon>Microbacteriaceae</taxon>
        <taxon>Labedella</taxon>
    </lineage>
</organism>
<dbReference type="AlphaFoldDB" id="A0A444Q6T6"/>
<comment type="caution">
    <text evidence="1">The sequence shown here is derived from an EMBL/GenBank/DDBJ whole genome shotgun (WGS) entry which is preliminary data.</text>
</comment>
<evidence type="ECO:0000313" key="1">
    <source>
        <dbReference type="EMBL" id="RWZ59602.1"/>
    </source>
</evidence>
<proteinExistence type="predicted"/>
<evidence type="ECO:0008006" key="3">
    <source>
        <dbReference type="Google" id="ProtNLM"/>
    </source>
</evidence>
<name>A0A444Q6T6_9MICO</name>
<sequence length="88" mass="9221">MHTPRLHDFRVAAGAVRAELARRSIPRREAVSVLQGGASGLGRTAAYERIAGLVPFSWAELVLLSAAFGIPVEVLSGSRAPDPSVVGT</sequence>
<keyword evidence="2" id="KW-1185">Reference proteome</keyword>
<reference evidence="1 2" key="1">
    <citation type="submission" date="2018-12" db="EMBL/GenBank/DDBJ databases">
        <authorList>
            <person name="Li F."/>
        </authorList>
    </citation>
    <scope>NUCLEOTIDE SEQUENCE [LARGE SCALE GENOMIC DNA]</scope>
    <source>
        <strain evidence="1 2">8H24J-4-2</strain>
    </source>
</reference>
<accession>A0A444Q6T6</accession>
<dbReference type="Proteomes" id="UP000288603">
    <property type="component" value="Unassembled WGS sequence"/>
</dbReference>
<dbReference type="OrthoDB" id="5120120at2"/>
<gene>
    <name evidence="1" type="ORF">ELQ92_12290</name>
</gene>